<keyword evidence="4" id="KW-0223">Dioxygenase</keyword>
<comment type="caution">
    <text evidence="4">The sequence shown here is derived from an EMBL/GenBank/DDBJ whole genome shotgun (WGS) entry which is preliminary data.</text>
</comment>
<evidence type="ECO:0000313" key="5">
    <source>
        <dbReference type="Proteomes" id="UP000254848"/>
    </source>
</evidence>
<dbReference type="InterPro" id="IPR026275">
    <property type="entry name" value="Glyoxalase/dOase/EhpR"/>
</dbReference>
<keyword evidence="4" id="KW-0456">Lyase</keyword>
<evidence type="ECO:0000256" key="2">
    <source>
        <dbReference type="PIRSR" id="PIRSR039020-50"/>
    </source>
</evidence>
<dbReference type="Proteomes" id="UP000254848">
    <property type="component" value="Unassembled WGS sequence"/>
</dbReference>
<reference evidence="4 5" key="1">
    <citation type="submission" date="2018-07" db="EMBL/GenBank/DDBJ databases">
        <title>Genomic Encyclopedia of Type Strains, Phase IV (KMG-IV): sequencing the most valuable type-strain genomes for metagenomic binning, comparative biology and taxonomic classification.</title>
        <authorList>
            <person name="Goeker M."/>
        </authorList>
    </citation>
    <scope>NUCLEOTIDE SEQUENCE [LARGE SCALE GENOMIC DNA]</scope>
    <source>
        <strain evidence="4 5">DSM 103736</strain>
    </source>
</reference>
<dbReference type="OrthoDB" id="9806945at2"/>
<feature type="domain" description="VOC" evidence="3">
    <location>
        <begin position="3"/>
        <end position="120"/>
    </location>
</feature>
<dbReference type="RefSeq" id="WP_115459191.1">
    <property type="nucleotide sequence ID" value="NZ_QRAP01000006.1"/>
</dbReference>
<dbReference type="InterPro" id="IPR029068">
    <property type="entry name" value="Glyas_Bleomycin-R_OHBP_Dase"/>
</dbReference>
<gene>
    <name evidence="4" type="ORF">C8D90_106293</name>
</gene>
<keyword evidence="4" id="KW-0560">Oxidoreductase</keyword>
<dbReference type="InterPro" id="IPR004360">
    <property type="entry name" value="Glyas_Fos-R_dOase_dom"/>
</dbReference>
<dbReference type="PANTHER" id="PTHR36503">
    <property type="entry name" value="BLR2520 PROTEIN"/>
    <property type="match status" value="1"/>
</dbReference>
<dbReference type="Gene3D" id="3.30.720.110">
    <property type="match status" value="1"/>
</dbReference>
<dbReference type="GO" id="GO:0016829">
    <property type="term" value="F:lyase activity"/>
    <property type="evidence" value="ECO:0007669"/>
    <property type="project" value="UniProtKB-KW"/>
</dbReference>
<feature type="binding site" evidence="2">
    <location>
        <position position="50"/>
    </location>
    <ligand>
        <name>D-alanylgriseoluteate</name>
        <dbReference type="ChEBI" id="CHEBI:167053"/>
    </ligand>
</feature>
<evidence type="ECO:0000259" key="3">
    <source>
        <dbReference type="PROSITE" id="PS51819"/>
    </source>
</evidence>
<accession>A0A370QNY7</accession>
<dbReference type="InterPro" id="IPR037523">
    <property type="entry name" value="VOC_core"/>
</dbReference>
<protein>
    <recommendedName>
        <fullName evidence="1">Phenazine antibiotic resistance protein</fullName>
    </recommendedName>
</protein>
<comment type="subunit">
    <text evidence="1">Homodimer.</text>
</comment>
<keyword evidence="1" id="KW-0046">Antibiotic resistance</keyword>
<keyword evidence="5" id="KW-1185">Reference proteome</keyword>
<sequence>MMNPDFCILYVDNPATSAEFYAGLFGVAPVESAPTFAMFVLASGAKLGLWLKQDVEPPATAPAGGCELAFSLAGAKDVDATLADWRARGLTILQEPTHMDFGYTFTAADPDGHRLRVYAGCNM</sequence>
<proteinExistence type="predicted"/>
<organism evidence="4 5">
    <name type="scientific">Enterobacillus tribolii</name>
    <dbReference type="NCBI Taxonomy" id="1487935"/>
    <lineage>
        <taxon>Bacteria</taxon>
        <taxon>Pseudomonadati</taxon>
        <taxon>Pseudomonadota</taxon>
        <taxon>Gammaproteobacteria</taxon>
        <taxon>Enterobacterales</taxon>
        <taxon>Hafniaceae</taxon>
        <taxon>Enterobacillus</taxon>
    </lineage>
</organism>
<dbReference type="SUPFAM" id="SSF54593">
    <property type="entry name" value="Glyoxalase/Bleomycin resistance protein/Dihydroxybiphenyl dioxygenase"/>
    <property type="match status" value="1"/>
</dbReference>
<dbReference type="EMBL" id="QRAP01000006">
    <property type="protein sequence ID" value="RDK90084.1"/>
    <property type="molecule type" value="Genomic_DNA"/>
</dbReference>
<feature type="binding site" evidence="2">
    <location>
        <begin position="35"/>
        <end position="36"/>
    </location>
    <ligand>
        <name>D-alanylgriseoluteate</name>
        <dbReference type="ChEBI" id="CHEBI:167053"/>
    </ligand>
</feature>
<dbReference type="PANTHER" id="PTHR36503:SF1">
    <property type="entry name" value="BLR2520 PROTEIN"/>
    <property type="match status" value="1"/>
</dbReference>
<dbReference type="PIRSF" id="PIRSF039020">
    <property type="entry name" value="EhpR"/>
    <property type="match status" value="1"/>
</dbReference>
<evidence type="ECO:0000256" key="1">
    <source>
        <dbReference type="PIRNR" id="PIRNR039020"/>
    </source>
</evidence>
<dbReference type="GO" id="GO:0051213">
    <property type="term" value="F:dioxygenase activity"/>
    <property type="evidence" value="ECO:0007669"/>
    <property type="project" value="UniProtKB-KW"/>
</dbReference>
<dbReference type="GO" id="GO:0042803">
    <property type="term" value="F:protein homodimerization activity"/>
    <property type="evidence" value="ECO:0007669"/>
    <property type="project" value="UniProtKB-UniRule"/>
</dbReference>
<comment type="function">
    <text evidence="1">Required for resistance to the phenazine antibiotic.</text>
</comment>
<dbReference type="GO" id="GO:0046677">
    <property type="term" value="P:response to antibiotic"/>
    <property type="evidence" value="ECO:0007669"/>
    <property type="project" value="UniProtKB-UniRule"/>
</dbReference>
<evidence type="ECO:0000313" key="4">
    <source>
        <dbReference type="EMBL" id="RDK90084.1"/>
    </source>
</evidence>
<dbReference type="AlphaFoldDB" id="A0A370QNY7"/>
<name>A0A370QNY7_9GAMM</name>
<dbReference type="Gene3D" id="3.30.720.120">
    <property type="match status" value="1"/>
</dbReference>
<dbReference type="Pfam" id="PF00903">
    <property type="entry name" value="Glyoxalase"/>
    <property type="match status" value="1"/>
</dbReference>
<dbReference type="PROSITE" id="PS51819">
    <property type="entry name" value="VOC"/>
    <property type="match status" value="1"/>
</dbReference>